<proteinExistence type="predicted"/>
<reference evidence="1" key="2">
    <citation type="submission" date="2014-07" db="EMBL/GenBank/DDBJ databases">
        <title>Initial genome analysis of the psychrotolerant acidophile Acidithiobacillus ferrivorans CF27: insights into iron and sulfur oxidation pathways and into biofilm formation.</title>
        <authorList>
            <person name="Talla E."/>
            <person name="Hedrich S."/>
            <person name="Mangenot S."/>
            <person name="Ji B."/>
            <person name="Johnson D.B."/>
            <person name="Barbe V."/>
            <person name="Bonnefoy V."/>
        </authorList>
    </citation>
    <scope>NUCLEOTIDE SEQUENCE [LARGE SCALE GENOMIC DNA]</scope>
    <source>
        <strain evidence="1">CF27</strain>
    </source>
</reference>
<dbReference type="AlphaFoldDB" id="A0A060UTD0"/>
<reference evidence="1" key="1">
    <citation type="submission" date="2014-03" db="EMBL/GenBank/DDBJ databases">
        <authorList>
            <person name="Genoscope - CEA"/>
        </authorList>
    </citation>
    <scope>NUCLEOTIDE SEQUENCE [LARGE SCALE GENOMIC DNA]</scope>
    <source>
        <strain evidence="1">CF27</strain>
    </source>
</reference>
<dbReference type="EMBL" id="CCCS020000054">
    <property type="protein sequence ID" value="CDQ11670.1"/>
    <property type="molecule type" value="Genomic_DNA"/>
</dbReference>
<comment type="caution">
    <text evidence="1">The sequence shown here is derived from an EMBL/GenBank/DDBJ whole genome shotgun (WGS) entry which is preliminary data.</text>
</comment>
<protein>
    <submittedName>
        <fullName evidence="1">Uncharacterized protein</fullName>
    </submittedName>
</protein>
<gene>
    <name evidence="1" type="ORF">AFERRI_580003</name>
</gene>
<sequence length="144" mass="15302">MSCSAELTSRDWGTVRVFRLFVRRIAFMVLLLLLPWMVAPVDAAPALCALSMTGVAAHGTQMPRCGQALGAPAQQQGACLTACCHHDMMTPVAESAHNITPAMSAFAVSVASWIPLSSPKPVPHFLRVAAHTGLPPLSAVRFLI</sequence>
<accession>A0A060UTD0</accession>
<name>A0A060UTD0_9PROT</name>
<evidence type="ECO:0000313" key="1">
    <source>
        <dbReference type="EMBL" id="CDQ11670.1"/>
    </source>
</evidence>
<organism evidence="1">
    <name type="scientific">Acidithiobacillus ferrivorans</name>
    <dbReference type="NCBI Taxonomy" id="160808"/>
    <lineage>
        <taxon>Bacteria</taxon>
        <taxon>Pseudomonadati</taxon>
        <taxon>Pseudomonadota</taxon>
        <taxon>Acidithiobacillia</taxon>
        <taxon>Acidithiobacillales</taxon>
        <taxon>Acidithiobacillaceae</taxon>
        <taxon>Acidithiobacillus</taxon>
    </lineage>
</organism>